<dbReference type="PANTHER" id="PTHR43702:SF12">
    <property type="entry name" value="N-ACETYL GLUCOSAMINE TRANSPORTER NAGP"/>
    <property type="match status" value="1"/>
</dbReference>
<dbReference type="GO" id="GO:1904659">
    <property type="term" value="P:D-glucose transmembrane transport"/>
    <property type="evidence" value="ECO:0007669"/>
    <property type="project" value="InterPro"/>
</dbReference>
<keyword evidence="7 8" id="KW-0472">Membrane</keyword>
<feature type="transmembrane region" description="Helical" evidence="8">
    <location>
        <begin position="407"/>
        <end position="425"/>
    </location>
</feature>
<dbReference type="Gene3D" id="1.20.1250.20">
    <property type="entry name" value="MFS general substrate transporter like domains"/>
    <property type="match status" value="2"/>
</dbReference>
<feature type="transmembrane region" description="Helical" evidence="8">
    <location>
        <begin position="142"/>
        <end position="161"/>
    </location>
</feature>
<accession>A0A318QBU5</accession>
<dbReference type="Proteomes" id="UP000247609">
    <property type="component" value="Unassembled WGS sequence"/>
</dbReference>
<organism evidence="9 10">
    <name type="scientific">Novacetimonas pomaceti</name>
    <dbReference type="NCBI Taxonomy" id="2021998"/>
    <lineage>
        <taxon>Bacteria</taxon>
        <taxon>Pseudomonadati</taxon>
        <taxon>Pseudomonadota</taxon>
        <taxon>Alphaproteobacteria</taxon>
        <taxon>Acetobacterales</taxon>
        <taxon>Acetobacteraceae</taxon>
        <taxon>Novacetimonas</taxon>
    </lineage>
</organism>
<evidence type="ECO:0000256" key="6">
    <source>
        <dbReference type="ARBA" id="ARBA00022989"/>
    </source>
</evidence>
<dbReference type="SUPFAM" id="SSF103473">
    <property type="entry name" value="MFS general substrate transporter"/>
    <property type="match status" value="1"/>
</dbReference>
<dbReference type="InterPro" id="IPR050375">
    <property type="entry name" value="MFS_TsgA-like"/>
</dbReference>
<feature type="transmembrane region" description="Helical" evidence="8">
    <location>
        <begin position="283"/>
        <end position="302"/>
    </location>
</feature>
<protein>
    <submittedName>
        <fullName evidence="9">Glucose/galactose MFS transporter</fullName>
    </submittedName>
</protein>
<sequence>MTCLPPWGLFRSVSDHCLSSWRCLSGHRCDCRVREAPLSAPYPESPAGTYGWRPIVIIASLFFIIGFVTWLNGPLITFVQVAFDLSTVSAFLVPMCFYFSYLLFPVPATMLAQRTGLRGGLVIALVILSAGIAIFGECVSVRWYPGALGGLFVIGAGLSLLQVTINPYVTLLGPPQKAAQRIAIMGVANKLAGIVAPIVLALLVMRNINDIALRVKAAPDAGARDHILDQFAHAVQAPYLIMALILLVTAVGLARSSLPEIDISTPEEEDAVAEEKDPKRGPAYLWFGVACMFLYVGTEVMAGDAIGAYGASLGLPLDQTKFFTSLTLAAMMCGYILGMFLVPRVFSQERYLGLSAGCGLVLCALTWLTHGYVSVMCVALFGFANAMILPALFPIVIREVKERSAQATAMLVMAFSGGAVLPQIFVQTMPFLGVQNAFVALMAPSYGLIILYDIMIQRRGRSRPAPVMMVES</sequence>
<dbReference type="InterPro" id="IPR011701">
    <property type="entry name" value="MFS"/>
</dbReference>
<evidence type="ECO:0000256" key="3">
    <source>
        <dbReference type="ARBA" id="ARBA00009120"/>
    </source>
</evidence>
<feature type="transmembrane region" description="Helical" evidence="8">
    <location>
        <begin position="182"/>
        <end position="205"/>
    </location>
</feature>
<evidence type="ECO:0000256" key="1">
    <source>
        <dbReference type="ARBA" id="ARBA00003321"/>
    </source>
</evidence>
<gene>
    <name evidence="9" type="ORF">CFR71_10200</name>
</gene>
<evidence type="ECO:0000313" key="10">
    <source>
        <dbReference type="Proteomes" id="UP000247609"/>
    </source>
</evidence>
<feature type="transmembrane region" description="Helical" evidence="8">
    <location>
        <begin position="351"/>
        <end position="367"/>
    </location>
</feature>
<reference evidence="9 10" key="1">
    <citation type="submission" date="2017-07" db="EMBL/GenBank/DDBJ databases">
        <title>A draft genome sequence of Komagataeibacter sp. T5K1.</title>
        <authorList>
            <person name="Skraban J."/>
            <person name="Cleenwerck I."/>
            <person name="Vandamme P."/>
            <person name="Trcek J."/>
        </authorList>
    </citation>
    <scope>NUCLEOTIDE SEQUENCE [LARGE SCALE GENOMIC DNA]</scope>
    <source>
        <strain evidence="9 10">T5K1</strain>
    </source>
</reference>
<feature type="transmembrane region" description="Helical" evidence="8">
    <location>
        <begin position="437"/>
        <end position="455"/>
    </location>
</feature>
<evidence type="ECO:0000256" key="2">
    <source>
        <dbReference type="ARBA" id="ARBA00004429"/>
    </source>
</evidence>
<dbReference type="InterPro" id="IPR005964">
    <property type="entry name" value="Glc/Gal_transptr_bac"/>
</dbReference>
<dbReference type="GO" id="GO:0055056">
    <property type="term" value="F:D-glucose transmembrane transporter activity"/>
    <property type="evidence" value="ECO:0007669"/>
    <property type="project" value="InterPro"/>
</dbReference>
<comment type="similarity">
    <text evidence="3">Belongs to the major facilitator superfamily. FHS transporter (TC 2.A.1.7) family.</text>
</comment>
<feature type="transmembrane region" description="Helical" evidence="8">
    <location>
        <begin position="116"/>
        <end position="136"/>
    </location>
</feature>
<dbReference type="InterPro" id="IPR036259">
    <property type="entry name" value="MFS_trans_sf"/>
</dbReference>
<comment type="caution">
    <text evidence="9">The sequence shown here is derived from an EMBL/GenBank/DDBJ whole genome shotgun (WGS) entry which is preliminary data.</text>
</comment>
<feature type="transmembrane region" description="Helical" evidence="8">
    <location>
        <begin position="55"/>
        <end position="73"/>
    </location>
</feature>
<dbReference type="AlphaFoldDB" id="A0A318QBU5"/>
<dbReference type="Pfam" id="PF07690">
    <property type="entry name" value="MFS_1"/>
    <property type="match status" value="1"/>
</dbReference>
<dbReference type="EMBL" id="NOXG01000011">
    <property type="protein sequence ID" value="PYD75304.1"/>
    <property type="molecule type" value="Genomic_DNA"/>
</dbReference>
<comment type="function">
    <text evidence="1">Intake of glucose and galactose.</text>
</comment>
<feature type="transmembrane region" description="Helical" evidence="8">
    <location>
        <begin position="322"/>
        <end position="342"/>
    </location>
</feature>
<dbReference type="NCBIfam" id="TIGR01272">
    <property type="entry name" value="gluP"/>
    <property type="match status" value="1"/>
</dbReference>
<evidence type="ECO:0000256" key="7">
    <source>
        <dbReference type="ARBA" id="ARBA00023136"/>
    </source>
</evidence>
<dbReference type="CDD" id="cd17394">
    <property type="entry name" value="MFS_FucP_like"/>
    <property type="match status" value="1"/>
</dbReference>
<evidence type="ECO:0000256" key="5">
    <source>
        <dbReference type="ARBA" id="ARBA00022692"/>
    </source>
</evidence>
<keyword evidence="5 8" id="KW-0812">Transmembrane</keyword>
<dbReference type="GO" id="GO:0005354">
    <property type="term" value="F:galactose transmembrane transporter activity"/>
    <property type="evidence" value="ECO:0007669"/>
    <property type="project" value="InterPro"/>
</dbReference>
<dbReference type="GO" id="GO:0005886">
    <property type="term" value="C:plasma membrane"/>
    <property type="evidence" value="ECO:0007669"/>
    <property type="project" value="UniProtKB-SubCell"/>
</dbReference>
<name>A0A318QBU5_9PROT</name>
<feature type="transmembrane region" description="Helical" evidence="8">
    <location>
        <begin position="373"/>
        <end position="395"/>
    </location>
</feature>
<evidence type="ECO:0000313" key="9">
    <source>
        <dbReference type="EMBL" id="PYD75304.1"/>
    </source>
</evidence>
<evidence type="ECO:0000256" key="4">
    <source>
        <dbReference type="ARBA" id="ARBA00022475"/>
    </source>
</evidence>
<proteinExistence type="inferred from homology"/>
<comment type="subcellular location">
    <subcellularLocation>
        <location evidence="2">Cell inner membrane</location>
        <topology evidence="2">Multi-pass membrane protein</topology>
    </subcellularLocation>
</comment>
<keyword evidence="6 8" id="KW-1133">Transmembrane helix</keyword>
<keyword evidence="4" id="KW-1003">Cell membrane</keyword>
<dbReference type="PANTHER" id="PTHR43702">
    <property type="entry name" value="L-FUCOSE-PROTON SYMPORTER"/>
    <property type="match status" value="1"/>
</dbReference>
<feature type="transmembrane region" description="Helical" evidence="8">
    <location>
        <begin position="85"/>
        <end position="104"/>
    </location>
</feature>
<evidence type="ECO:0000256" key="8">
    <source>
        <dbReference type="SAM" id="Phobius"/>
    </source>
</evidence>